<reference evidence="5 6" key="2">
    <citation type="journal article" date="2016" name="PeerJ">
        <title>Analysis of five complete genome sequences for members of the class Peribacteria in the recently recognized Peregrinibacteria bacterial phylum.</title>
        <authorList>
            <person name="Anantharaman K."/>
            <person name="Brown C.T."/>
            <person name="Burstein D."/>
            <person name="Castelle C.J."/>
            <person name="Probst A.J."/>
            <person name="Thomas B.C."/>
            <person name="Williams K.H."/>
            <person name="Banfield J.F."/>
        </authorList>
    </citation>
    <scope>NUCLEOTIDE SEQUENCE [LARGE SCALE GENOMIC DNA]</scope>
    <source>
        <strain evidence="5">RIFOXYD1_FULL_PER-ii_59_16</strain>
    </source>
</reference>
<gene>
    <name evidence="5" type="ORF">PeribacterD1_0674</name>
</gene>
<comment type="similarity">
    <text evidence="1">Belongs to the guanylate kinase family.</text>
</comment>
<accession>A0A0S1SV69</accession>
<accession>A0A0S1SLI0</accession>
<protein>
    <recommendedName>
        <fullName evidence="4">Guanylate kinase-like domain-containing protein</fullName>
    </recommendedName>
</protein>
<evidence type="ECO:0000313" key="6">
    <source>
        <dbReference type="Proteomes" id="UP000069135"/>
    </source>
</evidence>
<dbReference type="STRING" id="1735162.PeribacterB2_0674"/>
<dbReference type="InterPro" id="IPR008144">
    <property type="entry name" value="Guanylate_kin-like_dom"/>
</dbReference>
<accession>A0A0S1SP32</accession>
<proteinExistence type="inferred from homology"/>
<dbReference type="InterPro" id="IPR002878">
    <property type="entry name" value="ChsH2_C"/>
</dbReference>
<dbReference type="GO" id="GO:0004385">
    <property type="term" value="F:GMP kinase activity"/>
    <property type="evidence" value="ECO:0007669"/>
    <property type="project" value="TreeGrafter"/>
</dbReference>
<dbReference type="GO" id="GO:0005829">
    <property type="term" value="C:cytosol"/>
    <property type="evidence" value="ECO:0007669"/>
    <property type="project" value="TreeGrafter"/>
</dbReference>
<evidence type="ECO:0000256" key="3">
    <source>
        <dbReference type="ARBA" id="ARBA00022777"/>
    </source>
</evidence>
<evidence type="ECO:0000259" key="4">
    <source>
        <dbReference type="PROSITE" id="PS50052"/>
    </source>
</evidence>
<reference evidence="6" key="1">
    <citation type="submission" date="2015-10" db="EMBL/GenBank/DDBJ databases">
        <title>Analysis of five complete genome sequences for members of the class Peribacteria in the recently recognized Peregrinibacteria bacterial phylum.</title>
        <authorList>
            <person name="Anantharaman K."/>
            <person name="Brown C.T."/>
            <person name="Burstein D."/>
            <person name="Castelle C.J."/>
            <person name="Probst A.J."/>
            <person name="Thomas B.C."/>
            <person name="Williams K.H."/>
            <person name="Banfield J.F."/>
        </authorList>
    </citation>
    <scope>NUCLEOTIDE SEQUENCE [LARGE SCALE GENOMIC DNA]</scope>
</reference>
<dbReference type="PANTHER" id="PTHR23117:SF13">
    <property type="entry name" value="GUANYLATE KINASE"/>
    <property type="match status" value="1"/>
</dbReference>
<sequence length="311" mass="34970">MRTPDSPALAARSQSRRRAQMLPGTLLSFTTVTHPPKGFPDHARTIGLIELTDGHRVIGPLTGSLEPQIGQTVMPRMRLSRVNEQGLRLYDIAYELTTRVAGVQENEKKLFPGYILAFTGPSGVGKTTVSLLLTKMLNDFTAKVPIVTSREPKEGDDQEYDYVSFQEFERMRSNGELAAWTRIPSETEERFYGYRKSNIAAIWEQGKLPVVVTEMQLLQCLAHEFGRRSILSFGLLPPGESKRAMLSQLLHRMRARGRETDAQIEERLTNAQADLDFFTRAGHLFDYVLVNEDLDTLLQVIKGHVLALAKA</sequence>
<keyword evidence="2" id="KW-0808">Transferase</keyword>
<dbReference type="InterPro" id="IPR008145">
    <property type="entry name" value="GK/Ca_channel_bsu"/>
</dbReference>
<dbReference type="AlphaFoldDB" id="A0A0S1SP32"/>
<dbReference type="SUPFAM" id="SSF52540">
    <property type="entry name" value="P-loop containing nucleoside triphosphate hydrolases"/>
    <property type="match status" value="1"/>
</dbReference>
<evidence type="ECO:0000313" key="5">
    <source>
        <dbReference type="EMBL" id="ALM13348.1"/>
    </source>
</evidence>
<dbReference type="PROSITE" id="PS50052">
    <property type="entry name" value="GUANYLATE_KINASE_2"/>
    <property type="match status" value="1"/>
</dbReference>
<feature type="domain" description="Guanylate kinase-like" evidence="4">
    <location>
        <begin position="113"/>
        <end position="306"/>
    </location>
</feature>
<name>A0A0S1SP32_9BACT</name>
<dbReference type="SMART" id="SM00072">
    <property type="entry name" value="GuKc"/>
    <property type="match status" value="1"/>
</dbReference>
<organism evidence="5 6">
    <name type="scientific">Candidatus Peribacter riflensis</name>
    <dbReference type="NCBI Taxonomy" id="1735162"/>
    <lineage>
        <taxon>Bacteria</taxon>
        <taxon>Candidatus Peregrinibacteriota</taxon>
        <taxon>Candidatus Peribacteria</taxon>
        <taxon>Candidatus Peribacterales</taxon>
        <taxon>Candidatus Peribacteraceae</taxon>
        <taxon>Candidatus Peribacter</taxon>
    </lineage>
</organism>
<dbReference type="Proteomes" id="UP000069135">
    <property type="component" value="Chromosome"/>
</dbReference>
<dbReference type="PANTHER" id="PTHR23117">
    <property type="entry name" value="GUANYLATE KINASE-RELATED"/>
    <property type="match status" value="1"/>
</dbReference>
<accession>A0A0S1STV5</accession>
<evidence type="ECO:0000256" key="2">
    <source>
        <dbReference type="ARBA" id="ARBA00022679"/>
    </source>
</evidence>
<evidence type="ECO:0000256" key="1">
    <source>
        <dbReference type="ARBA" id="ARBA00005790"/>
    </source>
</evidence>
<dbReference type="EMBL" id="CP013065">
    <property type="protein sequence ID" value="ALM13348.1"/>
    <property type="molecule type" value="Genomic_DNA"/>
</dbReference>
<dbReference type="InterPro" id="IPR027417">
    <property type="entry name" value="P-loop_NTPase"/>
</dbReference>
<dbReference type="Gene3D" id="3.40.50.300">
    <property type="entry name" value="P-loop containing nucleotide triphosphate hydrolases"/>
    <property type="match status" value="1"/>
</dbReference>
<keyword evidence="3" id="KW-0418">Kinase</keyword>
<dbReference type="Pfam" id="PF01796">
    <property type="entry name" value="OB_ChsH2_C"/>
    <property type="match status" value="1"/>
</dbReference>
<dbReference type="Pfam" id="PF00625">
    <property type="entry name" value="Guanylate_kin"/>
    <property type="match status" value="1"/>
</dbReference>